<dbReference type="NCBIfam" id="TIGR00707">
    <property type="entry name" value="argD"/>
    <property type="match status" value="1"/>
</dbReference>
<comment type="pathway">
    <text evidence="3">Amino-acid biosynthesis; L-arginine biosynthesis; N(2)-acetyl-L-ornithine from L-glutamate: step 4/4.</text>
</comment>
<keyword evidence="6" id="KW-0032">Aminotransferase</keyword>
<dbReference type="Gene3D" id="3.40.640.10">
    <property type="entry name" value="Type I PLP-dependent aspartate aminotransferase-like (Major domain)"/>
    <property type="match status" value="1"/>
</dbReference>
<gene>
    <name evidence="11" type="ORF">B0T16DRAFT_339237</name>
</gene>
<dbReference type="GO" id="GO:0042802">
    <property type="term" value="F:identical protein binding"/>
    <property type="evidence" value="ECO:0007669"/>
    <property type="project" value="TreeGrafter"/>
</dbReference>
<dbReference type="PANTHER" id="PTHR11986:SF79">
    <property type="entry name" value="ACETYLORNITHINE AMINOTRANSFERASE, MITOCHONDRIAL"/>
    <property type="match status" value="1"/>
</dbReference>
<dbReference type="AlphaFoldDB" id="A0AA39XSI8"/>
<evidence type="ECO:0000256" key="2">
    <source>
        <dbReference type="ARBA" id="ARBA00004173"/>
    </source>
</evidence>
<proteinExistence type="inferred from homology"/>
<dbReference type="InterPro" id="IPR005814">
    <property type="entry name" value="Aminotrans_3"/>
</dbReference>
<dbReference type="CDD" id="cd00610">
    <property type="entry name" value="OAT_like"/>
    <property type="match status" value="1"/>
</dbReference>
<comment type="similarity">
    <text evidence="4 10">Belongs to the class-III pyridoxal-phosphate-dependent aminotransferase family.</text>
</comment>
<dbReference type="InterPro" id="IPR015421">
    <property type="entry name" value="PyrdxlP-dep_Trfase_major"/>
</dbReference>
<comment type="cofactor">
    <cofactor evidence="1">
        <name>pyridoxal 5'-phosphate</name>
        <dbReference type="ChEBI" id="CHEBI:597326"/>
    </cofactor>
</comment>
<protein>
    <recommendedName>
        <fullName evidence="5">acetylornithine transaminase</fullName>
        <ecNumber evidence="5">2.6.1.11</ecNumber>
    </recommendedName>
</protein>
<evidence type="ECO:0000256" key="10">
    <source>
        <dbReference type="RuleBase" id="RU003560"/>
    </source>
</evidence>
<dbReference type="GO" id="GO:0006526">
    <property type="term" value="P:L-arginine biosynthetic process"/>
    <property type="evidence" value="ECO:0007669"/>
    <property type="project" value="UniProtKB-ARBA"/>
</dbReference>
<name>A0AA39XSI8_9PEZI</name>
<evidence type="ECO:0000256" key="6">
    <source>
        <dbReference type="ARBA" id="ARBA00022576"/>
    </source>
</evidence>
<dbReference type="PANTHER" id="PTHR11986">
    <property type="entry name" value="AMINOTRANSFERASE CLASS III"/>
    <property type="match status" value="1"/>
</dbReference>
<evidence type="ECO:0000256" key="3">
    <source>
        <dbReference type="ARBA" id="ARBA00005024"/>
    </source>
</evidence>
<evidence type="ECO:0000313" key="11">
    <source>
        <dbReference type="EMBL" id="KAK0639433.1"/>
    </source>
</evidence>
<dbReference type="InterPro" id="IPR050103">
    <property type="entry name" value="Class-III_PLP-dep_AT"/>
</dbReference>
<evidence type="ECO:0000256" key="7">
    <source>
        <dbReference type="ARBA" id="ARBA00022605"/>
    </source>
</evidence>
<dbReference type="InterPro" id="IPR049704">
    <property type="entry name" value="Aminotrans_3_PPA_site"/>
</dbReference>
<dbReference type="GO" id="GO:0003992">
    <property type="term" value="F:N2-acetyl-L-ornithine:2-oxoglutarate 5-aminotransferase activity"/>
    <property type="evidence" value="ECO:0007669"/>
    <property type="project" value="UniProtKB-EC"/>
</dbReference>
<keyword evidence="12" id="KW-1185">Reference proteome</keyword>
<sequence>MAFRASLRLAAKPARAARFYSQAAAVPTSTLGGAVSNSSQIKRDATLPNPDPSADSASAALVSEHAPYMVATYSRPPPVFVKGEGSYLWDIENRKYLDLTAGIAVNSLGHCEPGVSKLMAEQAKTLVHASNLYYNPWTGALSKLLVEKTLESGAMHDASAVFICNSGSEANEAGIKFARKVGKVLDPSGAKVEIVSFRNAFHGRTMGSLSATPNPKYQAPFAPMVPGFRVGDYNDIAAIPELVTENTCSVIVEPIQGEGGVQPASDEFLIALAKRCREVGALLHYDEIQCGLGRTGEFWAHARLPKEAHPDILTTAKALGNGFPIGATIVNAHVAEKIKIGDHGTTFGGNPLACHLAHYIVSRLADPALQEGVRAKSETFIHGFEALRAKFPELIKEVRGRGLILGLQLTEDPTAIVTAARERGMLIITAGTNTLRFVPSLTISEAEIEEGLAILEEAIKATRA</sequence>
<dbReference type="Pfam" id="PF00202">
    <property type="entry name" value="Aminotran_3"/>
    <property type="match status" value="1"/>
</dbReference>
<accession>A0AA39XSI8</accession>
<keyword evidence="9 10" id="KW-0663">Pyridoxal phosphate</keyword>
<dbReference type="InterPro" id="IPR004636">
    <property type="entry name" value="AcOrn/SuccOrn_fam"/>
</dbReference>
<dbReference type="NCBIfam" id="NF002325">
    <property type="entry name" value="PRK01278.1"/>
    <property type="match status" value="1"/>
</dbReference>
<dbReference type="FunFam" id="3.40.640.10:FF:000004">
    <property type="entry name" value="Acetylornithine aminotransferase"/>
    <property type="match status" value="1"/>
</dbReference>
<evidence type="ECO:0000313" key="12">
    <source>
        <dbReference type="Proteomes" id="UP001174936"/>
    </source>
</evidence>
<dbReference type="PROSITE" id="PS00600">
    <property type="entry name" value="AA_TRANSFER_CLASS_3"/>
    <property type="match status" value="1"/>
</dbReference>
<dbReference type="PIRSF" id="PIRSF000521">
    <property type="entry name" value="Transaminase_4ab_Lys_Orn"/>
    <property type="match status" value="1"/>
</dbReference>
<organism evidence="11 12">
    <name type="scientific">Cercophora newfieldiana</name>
    <dbReference type="NCBI Taxonomy" id="92897"/>
    <lineage>
        <taxon>Eukaryota</taxon>
        <taxon>Fungi</taxon>
        <taxon>Dikarya</taxon>
        <taxon>Ascomycota</taxon>
        <taxon>Pezizomycotina</taxon>
        <taxon>Sordariomycetes</taxon>
        <taxon>Sordariomycetidae</taxon>
        <taxon>Sordariales</taxon>
        <taxon>Lasiosphaeriaceae</taxon>
        <taxon>Cercophora</taxon>
    </lineage>
</organism>
<dbReference type="InterPro" id="IPR015424">
    <property type="entry name" value="PyrdxlP-dep_Trfase"/>
</dbReference>
<dbReference type="Proteomes" id="UP001174936">
    <property type="component" value="Unassembled WGS sequence"/>
</dbReference>
<dbReference type="HAMAP" id="MF_01107">
    <property type="entry name" value="ArgD_aminotrans_3"/>
    <property type="match status" value="1"/>
</dbReference>
<evidence type="ECO:0000256" key="4">
    <source>
        <dbReference type="ARBA" id="ARBA00008954"/>
    </source>
</evidence>
<dbReference type="EMBL" id="JAULSV010000007">
    <property type="protein sequence ID" value="KAK0639433.1"/>
    <property type="molecule type" value="Genomic_DNA"/>
</dbReference>
<evidence type="ECO:0000256" key="1">
    <source>
        <dbReference type="ARBA" id="ARBA00001933"/>
    </source>
</evidence>
<evidence type="ECO:0000256" key="9">
    <source>
        <dbReference type="ARBA" id="ARBA00022898"/>
    </source>
</evidence>
<dbReference type="Gene3D" id="3.90.1150.10">
    <property type="entry name" value="Aspartate Aminotransferase, domain 1"/>
    <property type="match status" value="1"/>
</dbReference>
<dbReference type="SUPFAM" id="SSF53383">
    <property type="entry name" value="PLP-dependent transferases"/>
    <property type="match status" value="1"/>
</dbReference>
<evidence type="ECO:0000256" key="8">
    <source>
        <dbReference type="ARBA" id="ARBA00022679"/>
    </source>
</evidence>
<keyword evidence="8 11" id="KW-0808">Transferase</keyword>
<evidence type="ECO:0000256" key="5">
    <source>
        <dbReference type="ARBA" id="ARBA00012919"/>
    </source>
</evidence>
<reference evidence="11" key="1">
    <citation type="submission" date="2023-06" db="EMBL/GenBank/DDBJ databases">
        <title>Genome-scale phylogeny and comparative genomics of the fungal order Sordariales.</title>
        <authorList>
            <consortium name="Lawrence Berkeley National Laboratory"/>
            <person name="Hensen N."/>
            <person name="Bonometti L."/>
            <person name="Westerberg I."/>
            <person name="Brannstrom I.O."/>
            <person name="Guillou S."/>
            <person name="Cros-Aarteil S."/>
            <person name="Calhoun S."/>
            <person name="Haridas S."/>
            <person name="Kuo A."/>
            <person name="Mondo S."/>
            <person name="Pangilinan J."/>
            <person name="Riley R."/>
            <person name="Labutti K."/>
            <person name="Andreopoulos B."/>
            <person name="Lipzen A."/>
            <person name="Chen C."/>
            <person name="Yanf M."/>
            <person name="Daum C."/>
            <person name="Ng V."/>
            <person name="Clum A."/>
            <person name="Steindorff A."/>
            <person name="Ohm R."/>
            <person name="Martin F."/>
            <person name="Silar P."/>
            <person name="Natvig D."/>
            <person name="Lalanne C."/>
            <person name="Gautier V."/>
            <person name="Ament-Velasquez S.L."/>
            <person name="Kruys A."/>
            <person name="Hutchinson M.I."/>
            <person name="Powell A.J."/>
            <person name="Barry K."/>
            <person name="Miller A.N."/>
            <person name="Grigoriev I.V."/>
            <person name="Debuchy R."/>
            <person name="Gladieux P."/>
            <person name="Thoren M.H."/>
            <person name="Johannesson H."/>
        </authorList>
    </citation>
    <scope>NUCLEOTIDE SEQUENCE</scope>
    <source>
        <strain evidence="11">SMH2532-1</strain>
    </source>
</reference>
<comment type="subcellular location">
    <subcellularLocation>
        <location evidence="2">Mitochondrion</location>
    </subcellularLocation>
</comment>
<comment type="caution">
    <text evidence="11">The sequence shown here is derived from an EMBL/GenBank/DDBJ whole genome shotgun (WGS) entry which is preliminary data.</text>
</comment>
<dbReference type="EC" id="2.6.1.11" evidence="5"/>
<keyword evidence="7" id="KW-0028">Amino-acid biosynthesis</keyword>
<dbReference type="GO" id="GO:0005759">
    <property type="term" value="C:mitochondrial matrix"/>
    <property type="evidence" value="ECO:0007669"/>
    <property type="project" value="TreeGrafter"/>
</dbReference>
<dbReference type="GO" id="GO:0030170">
    <property type="term" value="F:pyridoxal phosphate binding"/>
    <property type="evidence" value="ECO:0007669"/>
    <property type="project" value="InterPro"/>
</dbReference>
<dbReference type="InterPro" id="IPR015422">
    <property type="entry name" value="PyrdxlP-dep_Trfase_small"/>
</dbReference>